<dbReference type="RefSeq" id="WP_123689124.1">
    <property type="nucleotide sequence ID" value="NZ_AP019700.1"/>
</dbReference>
<gene>
    <name evidence="2" type="ORF">EDC65_1560</name>
</gene>
<feature type="signal peptide" evidence="1">
    <location>
        <begin position="1"/>
        <end position="19"/>
    </location>
</feature>
<feature type="chain" id="PRO_5018228057" description="Glycine zipper domain-containing protein" evidence="1">
    <location>
        <begin position="20"/>
        <end position="91"/>
    </location>
</feature>
<reference evidence="2 3" key="1">
    <citation type="submission" date="2018-11" db="EMBL/GenBank/DDBJ databases">
        <title>Genomic Encyclopedia of Type Strains, Phase IV (KMG-IV): sequencing the most valuable type-strain genomes for metagenomic binning, comparative biology and taxonomic classification.</title>
        <authorList>
            <person name="Goeker M."/>
        </authorList>
    </citation>
    <scope>NUCLEOTIDE SEQUENCE [LARGE SCALE GENOMIC DNA]</scope>
    <source>
        <strain evidence="2 3">DSM 5900</strain>
    </source>
</reference>
<accession>A0A3N1M7S5</accession>
<comment type="caution">
    <text evidence="2">The sequence shown here is derived from an EMBL/GenBank/DDBJ whole genome shotgun (WGS) entry which is preliminary data.</text>
</comment>
<name>A0A3N1M7S5_9PROT</name>
<evidence type="ECO:0000256" key="1">
    <source>
        <dbReference type="SAM" id="SignalP"/>
    </source>
</evidence>
<proteinExistence type="predicted"/>
<keyword evidence="3" id="KW-1185">Reference proteome</keyword>
<organism evidence="2 3">
    <name type="scientific">Stella humosa</name>
    <dbReference type="NCBI Taxonomy" id="94"/>
    <lineage>
        <taxon>Bacteria</taxon>
        <taxon>Pseudomonadati</taxon>
        <taxon>Pseudomonadota</taxon>
        <taxon>Alphaproteobacteria</taxon>
        <taxon>Rhodospirillales</taxon>
        <taxon>Stellaceae</taxon>
        <taxon>Stella</taxon>
    </lineage>
</organism>
<evidence type="ECO:0000313" key="3">
    <source>
        <dbReference type="Proteomes" id="UP000278222"/>
    </source>
</evidence>
<keyword evidence="1" id="KW-0732">Signal</keyword>
<evidence type="ECO:0000313" key="2">
    <source>
        <dbReference type="EMBL" id="ROP99772.1"/>
    </source>
</evidence>
<sequence length="91" mass="9038">MRKLIAILLLCFVPSMSFAQSPSITLTPSKIEMTGINVKHAVIIAAAIVAGAVLGEAVLAGAVGNALGTLAGAAAGFVAGKTITEDMDDGL</sequence>
<protein>
    <recommendedName>
        <fullName evidence="4">Glycine zipper domain-containing protein</fullName>
    </recommendedName>
</protein>
<dbReference type="Proteomes" id="UP000278222">
    <property type="component" value="Unassembled WGS sequence"/>
</dbReference>
<dbReference type="AlphaFoldDB" id="A0A3N1M7S5"/>
<evidence type="ECO:0008006" key="4">
    <source>
        <dbReference type="Google" id="ProtNLM"/>
    </source>
</evidence>
<dbReference type="EMBL" id="RJKX01000013">
    <property type="protein sequence ID" value="ROP99772.1"/>
    <property type="molecule type" value="Genomic_DNA"/>
</dbReference>